<keyword evidence="4 5" id="KW-0804">Transcription</keyword>
<evidence type="ECO:0000256" key="1">
    <source>
        <dbReference type="ARBA" id="ARBA00023015"/>
    </source>
</evidence>
<dbReference type="PANTHER" id="PTHR30385:SF4">
    <property type="entry name" value="RNA POLYMERASE SIGMA-E FACTOR"/>
    <property type="match status" value="1"/>
</dbReference>
<protein>
    <recommendedName>
        <fullName evidence="5">RNA polymerase sigma factor</fullName>
    </recommendedName>
</protein>
<dbReference type="InterPro" id="IPR014322">
    <property type="entry name" value="RNA_pol_sigma-B/F/G"/>
</dbReference>
<evidence type="ECO:0000313" key="9">
    <source>
        <dbReference type="EMBL" id="CUN42162.1"/>
    </source>
</evidence>
<dbReference type="Pfam" id="PF04539">
    <property type="entry name" value="Sigma70_r3"/>
    <property type="match status" value="1"/>
</dbReference>
<evidence type="ECO:0000256" key="5">
    <source>
        <dbReference type="RuleBase" id="RU362124"/>
    </source>
</evidence>
<dbReference type="Gene3D" id="1.20.120.1810">
    <property type="match status" value="1"/>
</dbReference>
<keyword evidence="3 5" id="KW-0238">DNA-binding</keyword>
<accession>A0A173WRI4</accession>
<sequence>MDHTIALIQKSHEGDEEARAQIVEENTGLVWCIVRRFTGRGTELEDLFQIGTIGLLKAIDKFDLSYEVKFSTYAVPMISGEIKRFLRDDGMIKVSRSLKELSYKGYQAQEVLGRKLGREPSVTELAEYLDVSPEELTMAMDACTDVESLHRPVYKKEGQEISLMEKVGKEDGAEERVLDHLLLKELLTSLDKEERKLIYLRYFAEKTQTQVGKEMGISQVQVSRMEKKILKNLRERI</sequence>
<dbReference type="Proteomes" id="UP000095380">
    <property type="component" value="Unassembled WGS sequence"/>
</dbReference>
<dbReference type="InterPro" id="IPR013324">
    <property type="entry name" value="RNA_pol_sigma_r3/r4-like"/>
</dbReference>
<dbReference type="InterPro" id="IPR014284">
    <property type="entry name" value="RNA_pol_sigma-70_dom"/>
</dbReference>
<dbReference type="EMBL" id="CYXO01000016">
    <property type="protein sequence ID" value="CUN19423.1"/>
    <property type="molecule type" value="Genomic_DNA"/>
</dbReference>
<evidence type="ECO:0000313" key="8">
    <source>
        <dbReference type="EMBL" id="CUN19423.1"/>
    </source>
</evidence>
<dbReference type="AlphaFoldDB" id="A0A173WRI4"/>
<dbReference type="InterPro" id="IPR013325">
    <property type="entry name" value="RNA_pol_sigma_r2"/>
</dbReference>
<evidence type="ECO:0000313" key="12">
    <source>
        <dbReference type="EMBL" id="MZK40162.1"/>
    </source>
</evidence>
<dbReference type="NCBIfam" id="TIGR02937">
    <property type="entry name" value="sigma70-ECF"/>
    <property type="match status" value="1"/>
</dbReference>
<evidence type="ECO:0000313" key="13">
    <source>
        <dbReference type="Proteomes" id="UP000095380"/>
    </source>
</evidence>
<evidence type="ECO:0000259" key="6">
    <source>
        <dbReference type="PROSITE" id="PS00715"/>
    </source>
</evidence>
<dbReference type="PROSITE" id="PS00716">
    <property type="entry name" value="SIGMA70_2"/>
    <property type="match status" value="1"/>
</dbReference>
<proteinExistence type="inferred from homology"/>
<dbReference type="OrthoDB" id="9809557at2"/>
<evidence type="ECO:0000313" key="14">
    <source>
        <dbReference type="Proteomes" id="UP000095597"/>
    </source>
</evidence>
<gene>
    <name evidence="9" type="primary">sigF_1</name>
    <name evidence="8" type="synonym">sigF_2</name>
    <name evidence="9" type="ORF">ERS852408_00265</name>
    <name evidence="8" type="ORF">ERS852573_02379</name>
    <name evidence="12" type="ORF">GT528_00225</name>
    <name evidence="11" type="ORF">GT565_03825</name>
    <name evidence="10" type="ORF">GT576_02605</name>
</gene>
<evidence type="ECO:0000256" key="4">
    <source>
        <dbReference type="ARBA" id="ARBA00023163"/>
    </source>
</evidence>
<feature type="domain" description="RNA polymerase sigma-70" evidence="7">
    <location>
        <begin position="207"/>
        <end position="233"/>
    </location>
</feature>
<dbReference type="Pfam" id="PF04545">
    <property type="entry name" value="Sigma70_r4"/>
    <property type="match status" value="1"/>
</dbReference>
<dbReference type="EMBL" id="WWSB01000003">
    <property type="protein sequence ID" value="MZK17262.1"/>
    <property type="molecule type" value="Genomic_DNA"/>
</dbReference>
<name>A0A173WRI4_9FIRM</name>
<dbReference type="InterPro" id="IPR007630">
    <property type="entry name" value="RNA_pol_sigma70_r4"/>
</dbReference>
<keyword evidence="1 5" id="KW-0805">Transcription regulation</keyword>
<dbReference type="EMBL" id="WWSC01000001">
    <property type="protein sequence ID" value="MZK40162.1"/>
    <property type="molecule type" value="Genomic_DNA"/>
</dbReference>
<dbReference type="EMBL" id="CYYM01000001">
    <property type="protein sequence ID" value="CUN42162.1"/>
    <property type="molecule type" value="Genomic_DNA"/>
</dbReference>
<dbReference type="GO" id="GO:0006352">
    <property type="term" value="P:DNA-templated transcription initiation"/>
    <property type="evidence" value="ECO:0007669"/>
    <property type="project" value="InterPro"/>
</dbReference>
<comment type="function">
    <text evidence="5">Sigma factors are initiation factors that promote the attachment of RNA polymerase to specific initiation sites and are then released.</text>
</comment>
<dbReference type="RefSeq" id="WP_022415888.1">
    <property type="nucleotide sequence ID" value="NZ_CAXSPU010000006.1"/>
</dbReference>
<evidence type="ECO:0000313" key="11">
    <source>
        <dbReference type="EMBL" id="MZK17262.1"/>
    </source>
</evidence>
<evidence type="ECO:0000259" key="7">
    <source>
        <dbReference type="PROSITE" id="PS00716"/>
    </source>
</evidence>
<dbReference type="InterPro" id="IPR007624">
    <property type="entry name" value="RNA_pol_sigma70_r3"/>
</dbReference>
<evidence type="ECO:0000256" key="2">
    <source>
        <dbReference type="ARBA" id="ARBA00023082"/>
    </source>
</evidence>
<dbReference type="EMBL" id="WWSH01000002">
    <property type="protein sequence ID" value="MZK09260.1"/>
    <property type="molecule type" value="Genomic_DNA"/>
</dbReference>
<dbReference type="Proteomes" id="UP000446719">
    <property type="component" value="Unassembled WGS sequence"/>
</dbReference>
<reference evidence="15 16" key="2">
    <citation type="journal article" date="2019" name="Nat. Med.">
        <title>A library of human gut bacterial isolates paired with longitudinal multiomics data enables mechanistic microbiome research.</title>
        <authorList>
            <person name="Poyet M."/>
            <person name="Groussin M."/>
            <person name="Gibbons S.M."/>
            <person name="Avila-Pacheco J."/>
            <person name="Jiang X."/>
            <person name="Kearney S.M."/>
            <person name="Perrotta A.R."/>
            <person name="Berdy B."/>
            <person name="Zhao S."/>
            <person name="Lieberman T.D."/>
            <person name="Swanson P.K."/>
            <person name="Smith M."/>
            <person name="Roesemann S."/>
            <person name="Alexander J.E."/>
            <person name="Rich S.A."/>
            <person name="Livny J."/>
            <person name="Vlamakis H."/>
            <person name="Clish C."/>
            <person name="Bullock K."/>
            <person name="Deik A."/>
            <person name="Scott J."/>
            <person name="Pierce K.A."/>
            <person name="Xavier R.J."/>
            <person name="Alm E.J."/>
        </authorList>
    </citation>
    <scope>NUCLEOTIDE SEQUENCE [LARGE SCALE GENOMIC DNA]</scope>
    <source>
        <strain evidence="10 16">BIOML-A1</strain>
        <strain evidence="12 17">BIOML-A6</strain>
        <strain evidence="11 15">BIOML-A7</strain>
    </source>
</reference>
<reference evidence="13 14" key="1">
    <citation type="submission" date="2015-09" db="EMBL/GenBank/DDBJ databases">
        <authorList>
            <consortium name="Pathogen Informatics"/>
        </authorList>
    </citation>
    <scope>NUCLEOTIDE SEQUENCE [LARGE SCALE GENOMIC DNA]</scope>
    <source>
        <strain evidence="9 13">2789STDY5608851</strain>
        <strain evidence="8 14">2789STDY5834961</strain>
    </source>
</reference>
<dbReference type="Proteomes" id="UP000472916">
    <property type="component" value="Unassembled WGS sequence"/>
</dbReference>
<dbReference type="SUPFAM" id="SSF88659">
    <property type="entry name" value="Sigma3 and sigma4 domains of RNA polymerase sigma factors"/>
    <property type="match status" value="2"/>
</dbReference>
<dbReference type="PIRSF" id="PIRSF000770">
    <property type="entry name" value="RNA_pol_sigma-SigE/K"/>
    <property type="match status" value="1"/>
</dbReference>
<dbReference type="Pfam" id="PF04542">
    <property type="entry name" value="Sigma70_r2"/>
    <property type="match status" value="1"/>
</dbReference>
<organism evidence="9 13">
    <name type="scientific">Dorea longicatena</name>
    <dbReference type="NCBI Taxonomy" id="88431"/>
    <lineage>
        <taxon>Bacteria</taxon>
        <taxon>Bacillati</taxon>
        <taxon>Bacillota</taxon>
        <taxon>Clostridia</taxon>
        <taxon>Lachnospirales</taxon>
        <taxon>Lachnospiraceae</taxon>
        <taxon>Dorea</taxon>
    </lineage>
</organism>
<dbReference type="Proteomes" id="UP000095597">
    <property type="component" value="Unassembled WGS sequence"/>
</dbReference>
<keyword evidence="2 5" id="KW-0731">Sigma factor</keyword>
<dbReference type="Gene3D" id="1.10.10.10">
    <property type="entry name" value="Winged helix-like DNA-binding domain superfamily/Winged helix DNA-binding domain"/>
    <property type="match status" value="2"/>
</dbReference>
<dbReference type="NCBIfam" id="NF004052">
    <property type="entry name" value="PRK05572.1"/>
    <property type="match status" value="1"/>
</dbReference>
<evidence type="ECO:0000313" key="17">
    <source>
        <dbReference type="Proteomes" id="UP000472916"/>
    </source>
</evidence>
<evidence type="ECO:0000256" key="3">
    <source>
        <dbReference type="ARBA" id="ARBA00023125"/>
    </source>
</evidence>
<comment type="similarity">
    <text evidence="5">Belongs to the sigma-70 factor family.</text>
</comment>
<dbReference type="InterPro" id="IPR007627">
    <property type="entry name" value="RNA_pol_sigma70_r2"/>
</dbReference>
<evidence type="ECO:0000313" key="15">
    <source>
        <dbReference type="Proteomes" id="UP000446719"/>
    </source>
</evidence>
<dbReference type="InterPro" id="IPR000943">
    <property type="entry name" value="RNA_pol_sigma70"/>
</dbReference>
<dbReference type="NCBIfam" id="TIGR02980">
    <property type="entry name" value="SigBFG"/>
    <property type="match status" value="1"/>
</dbReference>
<dbReference type="SUPFAM" id="SSF88946">
    <property type="entry name" value="Sigma2 domain of RNA polymerase sigma factors"/>
    <property type="match status" value="1"/>
</dbReference>
<dbReference type="InterPro" id="IPR036388">
    <property type="entry name" value="WH-like_DNA-bd_sf"/>
</dbReference>
<dbReference type="PROSITE" id="PS00715">
    <property type="entry name" value="SIGMA70_1"/>
    <property type="match status" value="1"/>
</dbReference>
<evidence type="ECO:0000313" key="10">
    <source>
        <dbReference type="EMBL" id="MZK09260.1"/>
    </source>
</evidence>
<evidence type="ECO:0000313" key="16">
    <source>
        <dbReference type="Proteomes" id="UP000449249"/>
    </source>
</evidence>
<dbReference type="Proteomes" id="UP000449249">
    <property type="component" value="Unassembled WGS sequence"/>
</dbReference>
<dbReference type="GO" id="GO:0003677">
    <property type="term" value="F:DNA binding"/>
    <property type="evidence" value="ECO:0007669"/>
    <property type="project" value="UniProtKB-KW"/>
</dbReference>
<dbReference type="PANTHER" id="PTHR30385">
    <property type="entry name" value="SIGMA FACTOR F FLAGELLAR"/>
    <property type="match status" value="1"/>
</dbReference>
<feature type="domain" description="RNA polymerase sigma-70" evidence="6">
    <location>
        <begin position="46"/>
        <end position="59"/>
    </location>
</feature>
<dbReference type="GO" id="GO:0016987">
    <property type="term" value="F:sigma factor activity"/>
    <property type="evidence" value="ECO:0007669"/>
    <property type="project" value="UniProtKB-KW"/>
</dbReference>
<dbReference type="PRINTS" id="PR00046">
    <property type="entry name" value="SIGMA70FCT"/>
</dbReference>